<dbReference type="GeneTree" id="ENSGT00940000163542"/>
<feature type="compositionally biased region" description="Basic residues" evidence="1">
    <location>
        <begin position="225"/>
        <end position="235"/>
    </location>
</feature>
<proteinExistence type="predicted"/>
<dbReference type="Gene3D" id="2.80.10.50">
    <property type="match status" value="1"/>
</dbReference>
<dbReference type="PANTHER" id="PTHR46302:SF3">
    <property type="entry name" value="DOUBLECORTIN DOMAIN-CONTAINING PROTEIN 1"/>
    <property type="match status" value="1"/>
</dbReference>
<evidence type="ECO:0000256" key="1">
    <source>
        <dbReference type="SAM" id="MobiDB-lite"/>
    </source>
</evidence>
<protein>
    <submittedName>
        <fullName evidence="3">Doublecortin domain containing 1, pseudogene 1</fullName>
    </submittedName>
</protein>
<dbReference type="GO" id="GO:0008017">
    <property type="term" value="F:microtubule binding"/>
    <property type="evidence" value="ECO:0007669"/>
    <property type="project" value="InterPro"/>
</dbReference>
<sequence>MKRPVSKTPEQHVPVRLRVLRNGDKKNIRSLVIGPEISPGWKLQCTKVLNLPSAARRLFSEKGKELFSLEDLQRDELVYVSCGEHWINPDLSIAQQKKQVFLRSLELDISKIKTFCSMHKVEALVLEVQSDLACGGKLAVNKPAADFEEEKQGKEPKGRQLGNAALITGDAPRETLDSHARAHLRMEACRRTLKYAWQDPSYSLAADGSLPKKAEKEPFENVQPPKKHSHFSKQSRSRKLCHQEFEYRDGQIISLAAPQLVLGVQGPKPRSGTEVILVEKKSDESHQHWTHKTDGRTFHLVSNPDLVLAVSMTKAKSEACGYPVIIQKYKPYSNGAANQKWDYMEKERAFTAFHSTALDKQITAANSSGLCTSSVTKENIEQPGYSYISPDGKRKLMLCLACGRSLRAKLELKELLPRASFLCVSGSEQKFELPGPFKVISVAKADLSSSEAEDTLRYYEKRLSSLRMKTRACSASHVGVAASCQKAVKIIAYKNGNGYRNGKLIVAGTFHGLLAECTERLQLTRSASKIYTRDGTTILTLHGLVLWAIREKLTQRDPSGQEKSTESVGTEDIAVQNTEGCRLDFVEGIDKSLLAHVLRSPVAVWVSCGEPFLPLNAPWKSEKLKKQNWLKRAKGLAELDTMKHKVRQLKGRRVAACQPAVMVPTGSPLQPVVVEGGWTEQTQEETKLVELIRQTEAHLSEGQELQSRRSLTEAQRAAESQHSLYQAPRVKRVWAYQNGGRPEDGTYVCASAFPELLDDCTARLKMSHPAKTLYTSNGELIQSWDEIEKGMAVCVSAGHGFITSKEKKKMMEVKANYVRIRRQQGPEATDIVVFPSRQLLSLLQLPS</sequence>
<feature type="compositionally biased region" description="Basic and acidic residues" evidence="1">
    <location>
        <begin position="210"/>
        <end position="219"/>
    </location>
</feature>
<dbReference type="PANTHER" id="PTHR46302">
    <property type="entry name" value="DOUBLECORTIN DOMAIN-CONTAINING PROTEIN 1"/>
    <property type="match status" value="1"/>
</dbReference>
<dbReference type="InterPro" id="IPR043188">
    <property type="entry name" value="DCDC1"/>
</dbReference>
<dbReference type="InterPro" id="IPR036572">
    <property type="entry name" value="Doublecortin_dom_sf"/>
</dbReference>
<evidence type="ECO:0000313" key="4">
    <source>
        <dbReference type="Proteomes" id="UP000002494"/>
    </source>
</evidence>
<accession>A0A8I5ZVJ6</accession>
<reference evidence="3" key="2">
    <citation type="submission" date="2025-08" db="UniProtKB">
        <authorList>
            <consortium name="Ensembl"/>
        </authorList>
    </citation>
    <scope>IDENTIFICATION</scope>
    <source>
        <strain evidence="3">Brown Norway</strain>
    </source>
</reference>
<gene>
    <name evidence="3 5" type="primary">Dcdc1-ps1</name>
</gene>
<dbReference type="CDD" id="cd17158">
    <property type="entry name" value="DCX3_DCDC5"/>
    <property type="match status" value="1"/>
</dbReference>
<feature type="compositionally biased region" description="Basic and acidic residues" evidence="1">
    <location>
        <begin position="700"/>
        <end position="711"/>
    </location>
</feature>
<dbReference type="AGR" id="RGD:1562221"/>
<dbReference type="Proteomes" id="UP000002494">
    <property type="component" value="Chromosome 3"/>
</dbReference>
<evidence type="ECO:0000259" key="2">
    <source>
        <dbReference type="PROSITE" id="PS50309"/>
    </source>
</evidence>
<reference evidence="3" key="1">
    <citation type="submission" date="2024-01" db="EMBL/GenBank/DDBJ databases">
        <title>GRCr8: a new rat reference genome assembly contstructed from accurate long reads and long range scaffolding.</title>
        <authorList>
            <person name="Doris P.A."/>
            <person name="Kalbfleisch T."/>
            <person name="Li K."/>
            <person name="Howe K."/>
            <person name="Wood J."/>
        </authorList>
    </citation>
    <scope>NUCLEOTIDE SEQUENCE [LARGE SCALE GENOMIC DNA]</scope>
    <source>
        <strain evidence="3">Brown Norway</strain>
    </source>
</reference>
<dbReference type="GO" id="GO:1902412">
    <property type="term" value="P:regulation of mitotic cytokinesis"/>
    <property type="evidence" value="ECO:0007669"/>
    <property type="project" value="InterPro"/>
</dbReference>
<keyword evidence="4" id="KW-1185">Reference proteome</keyword>
<dbReference type="Gene3D" id="3.10.20.230">
    <property type="entry name" value="Doublecortin domain"/>
    <property type="match status" value="2"/>
</dbReference>
<dbReference type="GO" id="GO:0035556">
    <property type="term" value="P:intracellular signal transduction"/>
    <property type="evidence" value="ECO:0007669"/>
    <property type="project" value="InterPro"/>
</dbReference>
<dbReference type="SUPFAM" id="SSF50370">
    <property type="entry name" value="Ricin B-like lectins"/>
    <property type="match status" value="1"/>
</dbReference>
<name>A0A8I5ZVJ6_RAT</name>
<feature type="compositionally biased region" description="Polar residues" evidence="1">
    <location>
        <begin position="712"/>
        <end position="722"/>
    </location>
</feature>
<feature type="domain" description="Doublecortin" evidence="2">
    <location>
        <begin position="15"/>
        <end position="89"/>
    </location>
</feature>
<dbReference type="InterPro" id="IPR003533">
    <property type="entry name" value="Doublecortin_dom"/>
</dbReference>
<dbReference type="PROSITE" id="PS50309">
    <property type="entry name" value="DC"/>
    <property type="match status" value="2"/>
</dbReference>
<feature type="region of interest" description="Disordered" evidence="1">
    <location>
        <begin position="208"/>
        <end position="235"/>
    </location>
</feature>
<dbReference type="SUPFAM" id="SSF89837">
    <property type="entry name" value="Doublecortin (DC)"/>
    <property type="match status" value="3"/>
</dbReference>
<feature type="region of interest" description="Disordered" evidence="1">
    <location>
        <begin position="700"/>
        <end position="722"/>
    </location>
</feature>
<dbReference type="RGD" id="1562221">
    <property type="gene designation" value="Dcdc1-ps1"/>
</dbReference>
<reference evidence="3" key="3">
    <citation type="submission" date="2025-09" db="UniProtKB">
        <authorList>
            <consortium name="Ensembl"/>
        </authorList>
    </citation>
    <scope>IDENTIFICATION</scope>
    <source>
        <strain evidence="3">Brown Norway</strain>
    </source>
</reference>
<dbReference type="Pfam" id="PF24478">
    <property type="entry name" value="DCX2_DCDC1"/>
    <property type="match status" value="1"/>
</dbReference>
<evidence type="ECO:0000313" key="5">
    <source>
        <dbReference type="RGD" id="1562221"/>
    </source>
</evidence>
<dbReference type="PROSITE" id="PS50231">
    <property type="entry name" value="RICIN_B_LECTIN"/>
    <property type="match status" value="1"/>
</dbReference>
<dbReference type="Ensembl" id="ENSRNOT00000104642.2">
    <property type="protein sequence ID" value="ENSRNOP00000083251.2"/>
    <property type="gene ID" value="ENSRNOG00000022178.7"/>
</dbReference>
<dbReference type="AlphaFoldDB" id="A0A8I5ZVJ6"/>
<organism evidence="3 4">
    <name type="scientific">Rattus norvegicus</name>
    <name type="common">Rat</name>
    <dbReference type="NCBI Taxonomy" id="10116"/>
    <lineage>
        <taxon>Eukaryota</taxon>
        <taxon>Metazoa</taxon>
        <taxon>Chordata</taxon>
        <taxon>Craniata</taxon>
        <taxon>Vertebrata</taxon>
        <taxon>Euteleostomi</taxon>
        <taxon>Mammalia</taxon>
        <taxon>Eutheria</taxon>
        <taxon>Euarchontoglires</taxon>
        <taxon>Glires</taxon>
        <taxon>Rodentia</taxon>
        <taxon>Myomorpha</taxon>
        <taxon>Muroidea</taxon>
        <taxon>Muridae</taxon>
        <taxon>Murinae</taxon>
        <taxon>Rattus</taxon>
    </lineage>
</organism>
<dbReference type="CDD" id="cd17156">
    <property type="entry name" value="DCX1_DCDC5"/>
    <property type="match status" value="1"/>
</dbReference>
<dbReference type="InterPro" id="IPR035992">
    <property type="entry name" value="Ricin_B-like_lectins"/>
</dbReference>
<dbReference type="SMART" id="SM00537">
    <property type="entry name" value="DCX"/>
    <property type="match status" value="2"/>
</dbReference>
<feature type="domain" description="Doublecortin" evidence="2">
    <location>
        <begin position="752"/>
        <end position="801"/>
    </location>
</feature>
<dbReference type="InterPro" id="IPR056415">
    <property type="entry name" value="DCX2_DCDC1"/>
</dbReference>
<evidence type="ECO:0000313" key="3">
    <source>
        <dbReference type="Ensembl" id="ENSRNOP00000083251.2"/>
    </source>
</evidence>